<keyword evidence="14" id="KW-0443">Lipid metabolism</keyword>
<evidence type="ECO:0000256" key="16">
    <source>
        <dbReference type="ARBA" id="ARBA00023209"/>
    </source>
</evidence>
<evidence type="ECO:0000256" key="5">
    <source>
        <dbReference type="ARBA" id="ARBA00010185"/>
    </source>
</evidence>
<keyword evidence="15 19" id="KW-0472">Membrane</keyword>
<evidence type="ECO:0000256" key="1">
    <source>
        <dbReference type="ARBA" id="ARBA00001698"/>
    </source>
</evidence>
<dbReference type="PROSITE" id="PS01315">
    <property type="entry name" value="CDS"/>
    <property type="match status" value="1"/>
</dbReference>
<evidence type="ECO:0000256" key="9">
    <source>
        <dbReference type="ARBA" id="ARBA00022516"/>
    </source>
</evidence>
<sequence>MKLRIFTALIGLIVLLIPLILGGPIFGALVTLMTIAGLIELLRMNKISIVSFPAFLGGIVSLLLLYAGPAAGMLSNEVTFAILVMVVWLLLLTMVFSNNRYHFGAIAFIAFAAIYVGIGFHFFLAARLHNGLEYVFFVLITVWATDTGAYVFGRKFGKHKLWSAISPKKTIEGALGGIILALVAGTIYALIWSPFDYLGVTIALIIMISLAGQCGDLIESAFKRYYNVKDSGRLLPGHGGVLDRFDSLIFVFPLLYVVTVFFTS</sequence>
<evidence type="ECO:0000256" key="12">
    <source>
        <dbReference type="ARBA" id="ARBA00022695"/>
    </source>
</evidence>
<evidence type="ECO:0000256" key="14">
    <source>
        <dbReference type="ARBA" id="ARBA00023098"/>
    </source>
</evidence>
<evidence type="ECO:0000256" key="4">
    <source>
        <dbReference type="ARBA" id="ARBA00005189"/>
    </source>
</evidence>
<dbReference type="GO" id="GO:0004605">
    <property type="term" value="F:phosphatidate cytidylyltransferase activity"/>
    <property type="evidence" value="ECO:0007669"/>
    <property type="project" value="UniProtKB-EC"/>
</dbReference>
<keyword evidence="13 19" id="KW-1133">Transmembrane helix</keyword>
<keyword evidence="10 18" id="KW-0808">Transferase</keyword>
<feature type="transmembrane region" description="Helical" evidence="19">
    <location>
        <begin position="134"/>
        <end position="152"/>
    </location>
</feature>
<reference evidence="20 21" key="1">
    <citation type="submission" date="2020-08" db="EMBL/GenBank/DDBJ databases">
        <title>Genomic Encyclopedia of Type Strains, Phase IV (KMG-IV): sequencing the most valuable type-strain genomes for metagenomic binning, comparative biology and taxonomic classification.</title>
        <authorList>
            <person name="Goeker M."/>
        </authorList>
    </citation>
    <scope>NUCLEOTIDE SEQUENCE [LARGE SCALE GENOMIC DNA]</scope>
    <source>
        <strain evidence="20 21">DSM 21769</strain>
    </source>
</reference>
<keyword evidence="16" id="KW-0594">Phospholipid biosynthesis</keyword>
<dbReference type="EC" id="2.7.7.41" evidence="6 18"/>
<feature type="transmembrane region" description="Helical" evidence="19">
    <location>
        <begin position="245"/>
        <end position="263"/>
    </location>
</feature>
<dbReference type="RefSeq" id="WP_184403174.1">
    <property type="nucleotide sequence ID" value="NZ_JACHHJ010000001.1"/>
</dbReference>
<evidence type="ECO:0000313" key="20">
    <source>
        <dbReference type="EMBL" id="MBB6449277.1"/>
    </source>
</evidence>
<evidence type="ECO:0000256" key="17">
    <source>
        <dbReference type="ARBA" id="ARBA00023264"/>
    </source>
</evidence>
<evidence type="ECO:0000256" key="10">
    <source>
        <dbReference type="ARBA" id="ARBA00022679"/>
    </source>
</evidence>
<evidence type="ECO:0000313" key="21">
    <source>
        <dbReference type="Proteomes" id="UP000568839"/>
    </source>
</evidence>
<keyword evidence="12 18" id="KW-0548">Nucleotidyltransferase</keyword>
<feature type="transmembrane region" description="Helical" evidence="19">
    <location>
        <begin position="47"/>
        <end position="66"/>
    </location>
</feature>
<proteinExistence type="inferred from homology"/>
<comment type="catalytic activity">
    <reaction evidence="1 18">
        <text>a 1,2-diacyl-sn-glycero-3-phosphate + CTP + H(+) = a CDP-1,2-diacyl-sn-glycerol + diphosphate</text>
        <dbReference type="Rhea" id="RHEA:16229"/>
        <dbReference type="ChEBI" id="CHEBI:15378"/>
        <dbReference type="ChEBI" id="CHEBI:33019"/>
        <dbReference type="ChEBI" id="CHEBI:37563"/>
        <dbReference type="ChEBI" id="CHEBI:58332"/>
        <dbReference type="ChEBI" id="CHEBI:58608"/>
        <dbReference type="EC" id="2.7.7.41"/>
    </reaction>
</comment>
<feature type="transmembrane region" description="Helical" evidence="19">
    <location>
        <begin position="197"/>
        <end position="218"/>
    </location>
</feature>
<keyword evidence="21" id="KW-1185">Reference proteome</keyword>
<dbReference type="EMBL" id="JACHHJ010000001">
    <property type="protein sequence ID" value="MBB6449277.1"/>
    <property type="molecule type" value="Genomic_DNA"/>
</dbReference>
<dbReference type="PANTHER" id="PTHR46382">
    <property type="entry name" value="PHOSPHATIDATE CYTIDYLYLTRANSFERASE"/>
    <property type="match status" value="1"/>
</dbReference>
<evidence type="ECO:0000256" key="7">
    <source>
        <dbReference type="ARBA" id="ARBA00019373"/>
    </source>
</evidence>
<dbReference type="PANTHER" id="PTHR46382:SF1">
    <property type="entry name" value="PHOSPHATIDATE CYTIDYLYLTRANSFERASE"/>
    <property type="match status" value="1"/>
</dbReference>
<comment type="pathway">
    <text evidence="3 18">Phospholipid metabolism; CDP-diacylglycerol biosynthesis; CDP-diacylglycerol from sn-glycerol 3-phosphate: step 3/3.</text>
</comment>
<evidence type="ECO:0000256" key="2">
    <source>
        <dbReference type="ARBA" id="ARBA00004651"/>
    </source>
</evidence>
<organism evidence="20 21">
    <name type="scientific">Geomicrobium halophilum</name>
    <dbReference type="NCBI Taxonomy" id="549000"/>
    <lineage>
        <taxon>Bacteria</taxon>
        <taxon>Bacillati</taxon>
        <taxon>Bacillota</taxon>
        <taxon>Bacilli</taxon>
        <taxon>Bacillales</taxon>
        <taxon>Geomicrobium</taxon>
    </lineage>
</organism>
<evidence type="ECO:0000256" key="19">
    <source>
        <dbReference type="SAM" id="Phobius"/>
    </source>
</evidence>
<evidence type="ECO:0000256" key="6">
    <source>
        <dbReference type="ARBA" id="ARBA00012487"/>
    </source>
</evidence>
<accession>A0A841PK80</accession>
<evidence type="ECO:0000256" key="3">
    <source>
        <dbReference type="ARBA" id="ARBA00005119"/>
    </source>
</evidence>
<gene>
    <name evidence="20" type="ORF">HNR44_001226</name>
</gene>
<keyword evidence="8" id="KW-1003">Cell membrane</keyword>
<feature type="transmembrane region" description="Helical" evidence="19">
    <location>
        <begin position="173"/>
        <end position="191"/>
    </location>
</feature>
<keyword evidence="9" id="KW-0444">Lipid biosynthesis</keyword>
<evidence type="ECO:0000256" key="11">
    <source>
        <dbReference type="ARBA" id="ARBA00022692"/>
    </source>
</evidence>
<evidence type="ECO:0000256" key="15">
    <source>
        <dbReference type="ARBA" id="ARBA00023136"/>
    </source>
</evidence>
<name>A0A841PK80_9BACL</name>
<evidence type="ECO:0000256" key="13">
    <source>
        <dbReference type="ARBA" id="ARBA00022989"/>
    </source>
</evidence>
<comment type="caution">
    <text evidence="20">The sequence shown here is derived from an EMBL/GenBank/DDBJ whole genome shotgun (WGS) entry which is preliminary data.</text>
</comment>
<dbReference type="AlphaFoldDB" id="A0A841PK80"/>
<dbReference type="GO" id="GO:0005886">
    <property type="term" value="C:plasma membrane"/>
    <property type="evidence" value="ECO:0007669"/>
    <property type="project" value="UniProtKB-SubCell"/>
</dbReference>
<dbReference type="Pfam" id="PF01148">
    <property type="entry name" value="CTP_transf_1"/>
    <property type="match status" value="1"/>
</dbReference>
<keyword evidence="17" id="KW-1208">Phospholipid metabolism</keyword>
<feature type="transmembrane region" description="Helical" evidence="19">
    <location>
        <begin position="78"/>
        <end position="96"/>
    </location>
</feature>
<evidence type="ECO:0000256" key="18">
    <source>
        <dbReference type="RuleBase" id="RU003938"/>
    </source>
</evidence>
<comment type="pathway">
    <text evidence="4">Lipid metabolism.</text>
</comment>
<dbReference type="InterPro" id="IPR000374">
    <property type="entry name" value="PC_trans"/>
</dbReference>
<feature type="transmembrane region" description="Helical" evidence="19">
    <location>
        <begin position="103"/>
        <end position="128"/>
    </location>
</feature>
<evidence type="ECO:0000256" key="8">
    <source>
        <dbReference type="ARBA" id="ARBA00022475"/>
    </source>
</evidence>
<protein>
    <recommendedName>
        <fullName evidence="7 18">Phosphatidate cytidylyltransferase</fullName>
        <ecNumber evidence="6 18">2.7.7.41</ecNumber>
    </recommendedName>
</protein>
<dbReference type="Proteomes" id="UP000568839">
    <property type="component" value="Unassembled WGS sequence"/>
</dbReference>
<feature type="transmembrane region" description="Helical" evidence="19">
    <location>
        <begin position="6"/>
        <end position="35"/>
    </location>
</feature>
<dbReference type="UniPathway" id="UPA00557">
    <property type="reaction ID" value="UER00614"/>
</dbReference>
<dbReference type="GO" id="GO:0016024">
    <property type="term" value="P:CDP-diacylglycerol biosynthetic process"/>
    <property type="evidence" value="ECO:0007669"/>
    <property type="project" value="UniProtKB-UniPathway"/>
</dbReference>
<keyword evidence="11 18" id="KW-0812">Transmembrane</keyword>
<comment type="subcellular location">
    <subcellularLocation>
        <location evidence="2">Cell membrane</location>
        <topology evidence="2">Multi-pass membrane protein</topology>
    </subcellularLocation>
</comment>
<comment type="similarity">
    <text evidence="5 18">Belongs to the CDS family.</text>
</comment>